<dbReference type="InterPro" id="IPR057596">
    <property type="entry name" value="RDRP_core"/>
</dbReference>
<dbReference type="InterPro" id="IPR007855">
    <property type="entry name" value="RDRP"/>
</dbReference>
<feature type="region of interest" description="Disordered" evidence="2">
    <location>
        <begin position="152"/>
        <end position="213"/>
    </location>
</feature>
<keyword evidence="1" id="KW-0808">Transferase</keyword>
<dbReference type="GO" id="GO:0003723">
    <property type="term" value="F:RNA binding"/>
    <property type="evidence" value="ECO:0007669"/>
    <property type="project" value="UniProtKB-KW"/>
</dbReference>
<keyword evidence="5" id="KW-1185">Reference proteome</keyword>
<comment type="similarity">
    <text evidence="1">Belongs to the RdRP family.</text>
</comment>
<dbReference type="Gene3D" id="1.10.8.790">
    <property type="entry name" value="RNA-dependent RNA polymerase, slab domain, helical subdomain-like"/>
    <property type="match status" value="1"/>
</dbReference>
<dbReference type="GO" id="GO:0031380">
    <property type="term" value="C:nuclear RNA-directed RNA polymerase complex"/>
    <property type="evidence" value="ECO:0007669"/>
    <property type="project" value="TreeGrafter"/>
</dbReference>
<name>A0A9P9WJJ4_9PEZI</name>
<protein>
    <recommendedName>
        <fullName evidence="1">RNA-dependent RNA polymerase</fullName>
        <ecNumber evidence="1">2.7.7.48</ecNumber>
    </recommendedName>
</protein>
<gene>
    <name evidence="4" type="ORF">JX265_007491</name>
</gene>
<keyword evidence="1" id="KW-0694">RNA-binding</keyword>
<evidence type="ECO:0000259" key="3">
    <source>
        <dbReference type="Pfam" id="PF05183"/>
    </source>
</evidence>
<dbReference type="EC" id="2.7.7.48" evidence="1"/>
<comment type="caution">
    <text evidence="4">The sequence shown here is derived from an EMBL/GenBank/DDBJ whole genome shotgun (WGS) entry which is preliminary data.</text>
</comment>
<accession>A0A9P9WJJ4</accession>
<dbReference type="GO" id="GO:0030422">
    <property type="term" value="P:siRNA processing"/>
    <property type="evidence" value="ECO:0007669"/>
    <property type="project" value="TreeGrafter"/>
</dbReference>
<evidence type="ECO:0000256" key="2">
    <source>
        <dbReference type="SAM" id="MobiDB-lite"/>
    </source>
</evidence>
<organism evidence="4 5">
    <name type="scientific">Neoarthrinium moseri</name>
    <dbReference type="NCBI Taxonomy" id="1658444"/>
    <lineage>
        <taxon>Eukaryota</taxon>
        <taxon>Fungi</taxon>
        <taxon>Dikarya</taxon>
        <taxon>Ascomycota</taxon>
        <taxon>Pezizomycotina</taxon>
        <taxon>Sordariomycetes</taxon>
        <taxon>Xylariomycetidae</taxon>
        <taxon>Amphisphaeriales</taxon>
        <taxon>Apiosporaceae</taxon>
        <taxon>Neoarthrinium</taxon>
    </lineage>
</organism>
<sequence>MDPVTPSKDRRINALDSYLPIAKTFQLVSETYGLGLRVPERAQTLQSPMKSRQSRDEDYRLFNKTRILYFHKTLDTALQTYRDRAILVSKKWVHKPGGELDVTPSVTGLPKATNAVEKQDLRKLFEDVLNEFNPNSPGMTLRNGRTTVPIEKSLPIIPQPRPKRPSNDWDHNTLTTKRPKSITSGYSPPEAPYSEPHRPRNRSFYGLSTDSSRETVVFSDTDAPPRFSHGTQTTVEAGTQEKARYQAPGRRRRTTQDSFPISSGSIQALTESFDQFENNQELHDNVRRYLDRSSPTYPYSNLSSLVSEQDPAGLDQCNKKTGHKQQSAFIELDDRLDASWPRLPSSLSDAPFAIIWEVVRVLLHCKLDPLEFDLEYDTSWRDQKQLWDVLRTRLCVDSLPEKSDPRAWDAALGNFFDGPRAVSLTMSLELSSSASGPFFLLDLHPLKIDNTYRLSRRFSPDRFIKMTVPTIDQQNIPQLKTLSNDAVVHIRRWVHTKRHPLLGRLWASFAIRSYRETVTKKSTNKSERYEPEPRATVKDRLYLFAEDGNDFHGTTKSCSLKGEPVDSHTQMTVKELIEWLLEPSNNPDQPVLKLFSRITLGLSRTSPTVVLKPGQIRHMLGDVSSPSGKVMNDGIGRMSPALARKVSGILGLSDTPSAFQGRIGSAKGVWVRDVADQSDDIWIETYPSQRKWKCNLQDEDHRTFEVSSWPKALEPASLNTQFLPILEDRAPNREAKEALKNYIGRLLTETLNEEINAQRAALQDPLQCWLWVDRKSTSRRLDRLKSGEIPRLGSLPRSEEDRVQFLLAGGFEPLRQKFLWDTTWRLCKEKCEELKTRMNIKVGRSVYALMVIDFEGILAEDQVHLGFSSNFQDTLSGFSATFLHGMDVLVARSPAHFVSDVQKVRAVFKPELGFLKDVIVFPMNGRIPLADKLSGGDYDGDKAWVCWDDNIVRNFVSAPVPTGPDLFHDGVLTKRTEKYQALIEKHGSEATSAFLETGFDFNMQPTLLARCTAFKENLCYQRKSVSDDVAVRLSTMLSNLVDQEKQGIDFTNKDFSLFKKQLLRQKAEPPKPHYKSEVWTGKGRPTHIIDYLKFCVMVPAVEAELARLHSMIQGQQCGHWDKDLALYFDKFNELRIANNRRVAHGMKMLQNNLGNFHSKTMEAMSNDKLSFEAKVWQAFELFRSIQPDGFSGTVRDILSIGNSGNQHTQWDLLRASTYFKIHHKTPFIWWIIGSELQALKARSSKSGPITQIIGPIYAALKADAKYVNTRFAQFNDIEEDGDDDDSWTSGNPLERPLV</sequence>
<comment type="catalytic activity">
    <reaction evidence="1">
        <text>RNA(n) + a ribonucleoside 5'-triphosphate = RNA(n+1) + diphosphate</text>
        <dbReference type="Rhea" id="RHEA:21248"/>
        <dbReference type="Rhea" id="RHEA-COMP:14527"/>
        <dbReference type="Rhea" id="RHEA-COMP:17342"/>
        <dbReference type="ChEBI" id="CHEBI:33019"/>
        <dbReference type="ChEBI" id="CHEBI:61557"/>
        <dbReference type="ChEBI" id="CHEBI:140395"/>
        <dbReference type="EC" id="2.7.7.48"/>
    </reaction>
</comment>
<dbReference type="PANTHER" id="PTHR23079">
    <property type="entry name" value="RNA-DEPENDENT RNA POLYMERASE"/>
    <property type="match status" value="1"/>
</dbReference>
<dbReference type="EMBL" id="JAFIMR010000019">
    <property type="protein sequence ID" value="KAI1866915.1"/>
    <property type="molecule type" value="Genomic_DNA"/>
</dbReference>
<dbReference type="PANTHER" id="PTHR23079:SF14">
    <property type="entry name" value="RNA-DEPENDENT RNA POLYMERASE"/>
    <property type="match status" value="1"/>
</dbReference>
<proteinExistence type="inferred from homology"/>
<keyword evidence="1" id="KW-0548">Nucleotidyltransferase</keyword>
<dbReference type="Proteomes" id="UP000829685">
    <property type="component" value="Unassembled WGS sequence"/>
</dbReference>
<evidence type="ECO:0000256" key="1">
    <source>
        <dbReference type="RuleBase" id="RU363098"/>
    </source>
</evidence>
<evidence type="ECO:0000313" key="4">
    <source>
        <dbReference type="EMBL" id="KAI1866915.1"/>
    </source>
</evidence>
<dbReference type="Pfam" id="PF05183">
    <property type="entry name" value="RdRP"/>
    <property type="match status" value="1"/>
</dbReference>
<dbReference type="GO" id="GO:0003968">
    <property type="term" value="F:RNA-directed RNA polymerase activity"/>
    <property type="evidence" value="ECO:0007669"/>
    <property type="project" value="UniProtKB-KW"/>
</dbReference>
<evidence type="ECO:0000313" key="5">
    <source>
        <dbReference type="Proteomes" id="UP000829685"/>
    </source>
</evidence>
<feature type="compositionally biased region" description="Polar residues" evidence="2">
    <location>
        <begin position="172"/>
        <end position="186"/>
    </location>
</feature>
<keyword evidence="1" id="KW-0696">RNA-directed RNA polymerase</keyword>
<reference evidence="4" key="1">
    <citation type="submission" date="2021-03" db="EMBL/GenBank/DDBJ databases">
        <title>Revisited historic fungal species revealed as producer of novel bioactive compounds through whole genome sequencing and comparative genomics.</title>
        <authorList>
            <person name="Vignolle G.A."/>
            <person name="Hochenegger N."/>
            <person name="Mach R.L."/>
            <person name="Mach-Aigner A.R."/>
            <person name="Javad Rahimi M."/>
            <person name="Salim K.A."/>
            <person name="Chan C.M."/>
            <person name="Lim L.B.L."/>
            <person name="Cai F."/>
            <person name="Druzhinina I.S."/>
            <person name="U'Ren J.M."/>
            <person name="Derntl C."/>
        </authorList>
    </citation>
    <scope>NUCLEOTIDE SEQUENCE</scope>
    <source>
        <strain evidence="4">TUCIM 5799</strain>
    </source>
</reference>
<feature type="domain" description="RDRP core" evidence="3">
    <location>
        <begin position="443"/>
        <end position="1094"/>
    </location>
</feature>